<comment type="caution">
    <text evidence="1">The sequence shown here is derived from an EMBL/GenBank/DDBJ whole genome shotgun (WGS) entry which is preliminary data.</text>
</comment>
<evidence type="ECO:0000313" key="1">
    <source>
        <dbReference type="EMBL" id="KAH1090867.1"/>
    </source>
</evidence>
<organism evidence="1 2">
    <name type="scientific">Gossypium stocksii</name>
    <dbReference type="NCBI Taxonomy" id="47602"/>
    <lineage>
        <taxon>Eukaryota</taxon>
        <taxon>Viridiplantae</taxon>
        <taxon>Streptophyta</taxon>
        <taxon>Embryophyta</taxon>
        <taxon>Tracheophyta</taxon>
        <taxon>Spermatophyta</taxon>
        <taxon>Magnoliopsida</taxon>
        <taxon>eudicotyledons</taxon>
        <taxon>Gunneridae</taxon>
        <taxon>Pentapetalae</taxon>
        <taxon>rosids</taxon>
        <taxon>malvids</taxon>
        <taxon>Malvales</taxon>
        <taxon>Malvaceae</taxon>
        <taxon>Malvoideae</taxon>
        <taxon>Gossypium</taxon>
    </lineage>
</organism>
<sequence>MATTTNQEPHEQVIHNGRKILADNEVYQSMVINVKPISAQVKGGIRVTLNEKCLVLDHKEGKVKFEEIASSSLTTTTMVSQSNMMDRTIKFGSFDPITSVPSTRKMVDF</sequence>
<dbReference type="EMBL" id="JAIQCV010000006">
    <property type="protein sequence ID" value="KAH1090867.1"/>
    <property type="molecule type" value="Genomic_DNA"/>
</dbReference>
<name>A0A9D3VPB2_9ROSI</name>
<protein>
    <submittedName>
        <fullName evidence="1">Uncharacterized protein</fullName>
    </submittedName>
</protein>
<accession>A0A9D3VPB2</accession>
<dbReference type="AlphaFoldDB" id="A0A9D3VPB2"/>
<reference evidence="1 2" key="1">
    <citation type="journal article" date="2021" name="Plant Biotechnol. J.">
        <title>Multi-omics assisted identification of the key and species-specific regulatory components of drought-tolerant mechanisms in Gossypium stocksii.</title>
        <authorList>
            <person name="Yu D."/>
            <person name="Ke L."/>
            <person name="Zhang D."/>
            <person name="Wu Y."/>
            <person name="Sun Y."/>
            <person name="Mei J."/>
            <person name="Sun J."/>
            <person name="Sun Y."/>
        </authorList>
    </citation>
    <scope>NUCLEOTIDE SEQUENCE [LARGE SCALE GENOMIC DNA]</scope>
    <source>
        <strain evidence="2">cv. E1</strain>
        <tissue evidence="1">Leaf</tissue>
    </source>
</reference>
<evidence type="ECO:0000313" key="2">
    <source>
        <dbReference type="Proteomes" id="UP000828251"/>
    </source>
</evidence>
<gene>
    <name evidence="1" type="ORF">J1N35_018124</name>
</gene>
<dbReference type="Proteomes" id="UP000828251">
    <property type="component" value="Unassembled WGS sequence"/>
</dbReference>
<dbReference type="OrthoDB" id="1741488at2759"/>
<proteinExistence type="predicted"/>
<keyword evidence="2" id="KW-1185">Reference proteome</keyword>